<keyword evidence="3" id="KW-0145">Chemotaxis</keyword>
<comment type="subcellular location">
    <subcellularLocation>
        <location evidence="1">Cell membrane</location>
        <topology evidence="1">Multi-pass membrane protein</topology>
    </subcellularLocation>
</comment>
<protein>
    <submittedName>
        <fullName evidence="11">Methyl-accepting chemotaxis protein</fullName>
    </submittedName>
</protein>
<dbReference type="SMART" id="SM00283">
    <property type="entry name" value="MA"/>
    <property type="match status" value="1"/>
</dbReference>
<evidence type="ECO:0000259" key="10">
    <source>
        <dbReference type="PROSITE" id="PS50111"/>
    </source>
</evidence>
<reference evidence="11 12" key="1">
    <citation type="submission" date="2018-07" db="EMBL/GenBank/DDBJ databases">
        <title>Anaerosacharophilus polymeroproducens gen. nov. sp. nov., an anaerobic bacterium isolated from salt field.</title>
        <authorList>
            <person name="Kim W."/>
            <person name="Yang S.-H."/>
            <person name="Oh J."/>
            <person name="Lee J.-H."/>
            <person name="Kwon K.K."/>
        </authorList>
    </citation>
    <scope>NUCLEOTIDE SEQUENCE [LARGE SCALE GENOMIC DNA]</scope>
    <source>
        <strain evidence="11 12">MCWD5</strain>
    </source>
</reference>
<gene>
    <name evidence="11" type="ORF">DWV06_09290</name>
</gene>
<evidence type="ECO:0000256" key="2">
    <source>
        <dbReference type="ARBA" id="ARBA00022475"/>
    </source>
</evidence>
<dbReference type="Pfam" id="PF02743">
    <property type="entry name" value="dCache_1"/>
    <property type="match status" value="1"/>
</dbReference>
<feature type="domain" description="Methyl-accepting transducer" evidence="10">
    <location>
        <begin position="379"/>
        <end position="629"/>
    </location>
</feature>
<dbReference type="PANTHER" id="PTHR32089">
    <property type="entry name" value="METHYL-ACCEPTING CHEMOTAXIS PROTEIN MCPB"/>
    <property type="match status" value="1"/>
</dbReference>
<dbReference type="OrthoDB" id="9760371at2"/>
<evidence type="ECO:0000256" key="1">
    <source>
        <dbReference type="ARBA" id="ARBA00004651"/>
    </source>
</evidence>
<evidence type="ECO:0000313" key="11">
    <source>
        <dbReference type="EMBL" id="RDU23482.1"/>
    </source>
</evidence>
<dbReference type="GO" id="GO:0006935">
    <property type="term" value="P:chemotaxis"/>
    <property type="evidence" value="ECO:0007669"/>
    <property type="project" value="UniProtKB-KW"/>
</dbReference>
<dbReference type="SUPFAM" id="SSF58104">
    <property type="entry name" value="Methyl-accepting chemotaxis protein (MCP) signaling domain"/>
    <property type="match status" value="1"/>
</dbReference>
<evidence type="ECO:0000256" key="3">
    <source>
        <dbReference type="ARBA" id="ARBA00022500"/>
    </source>
</evidence>
<evidence type="ECO:0000256" key="6">
    <source>
        <dbReference type="ARBA" id="ARBA00023136"/>
    </source>
</evidence>
<accession>A0A371AVC3</accession>
<dbReference type="SUPFAM" id="SSF103190">
    <property type="entry name" value="Sensory domain-like"/>
    <property type="match status" value="1"/>
</dbReference>
<dbReference type="GO" id="GO:0005886">
    <property type="term" value="C:plasma membrane"/>
    <property type="evidence" value="ECO:0007669"/>
    <property type="project" value="UniProtKB-SubCell"/>
</dbReference>
<dbReference type="CDD" id="cd12912">
    <property type="entry name" value="PDC2_MCP_like"/>
    <property type="match status" value="1"/>
</dbReference>
<organism evidence="11 12">
    <name type="scientific">Anaerosacchariphilus polymeriproducens</name>
    <dbReference type="NCBI Taxonomy" id="1812858"/>
    <lineage>
        <taxon>Bacteria</taxon>
        <taxon>Bacillati</taxon>
        <taxon>Bacillota</taxon>
        <taxon>Clostridia</taxon>
        <taxon>Lachnospirales</taxon>
        <taxon>Lachnospiraceae</taxon>
        <taxon>Anaerosacchariphilus</taxon>
    </lineage>
</organism>
<dbReference type="Pfam" id="PF00015">
    <property type="entry name" value="MCPsignal"/>
    <property type="match status" value="1"/>
</dbReference>
<dbReference type="GO" id="GO:0007165">
    <property type="term" value="P:signal transduction"/>
    <property type="evidence" value="ECO:0007669"/>
    <property type="project" value="UniProtKB-KW"/>
</dbReference>
<evidence type="ECO:0000256" key="7">
    <source>
        <dbReference type="ARBA" id="ARBA00023224"/>
    </source>
</evidence>
<keyword evidence="2" id="KW-1003">Cell membrane</keyword>
<evidence type="ECO:0000313" key="12">
    <source>
        <dbReference type="Proteomes" id="UP000255036"/>
    </source>
</evidence>
<evidence type="ECO:0000256" key="8">
    <source>
        <dbReference type="PROSITE-ProRule" id="PRU00284"/>
    </source>
</evidence>
<dbReference type="EMBL" id="QRCT01000025">
    <property type="protein sequence ID" value="RDU23482.1"/>
    <property type="molecule type" value="Genomic_DNA"/>
</dbReference>
<dbReference type="Gene3D" id="6.10.340.10">
    <property type="match status" value="1"/>
</dbReference>
<dbReference type="Gene3D" id="3.30.450.20">
    <property type="entry name" value="PAS domain"/>
    <property type="match status" value="2"/>
</dbReference>
<dbReference type="CDD" id="cd12913">
    <property type="entry name" value="PDC1_MCP_like"/>
    <property type="match status" value="1"/>
</dbReference>
<dbReference type="AlphaFoldDB" id="A0A371AVC3"/>
<dbReference type="Proteomes" id="UP000255036">
    <property type="component" value="Unassembled WGS sequence"/>
</dbReference>
<dbReference type="InterPro" id="IPR033479">
    <property type="entry name" value="dCache_1"/>
</dbReference>
<keyword evidence="12" id="KW-1185">Reference proteome</keyword>
<evidence type="ECO:0000256" key="9">
    <source>
        <dbReference type="SAM" id="Phobius"/>
    </source>
</evidence>
<keyword evidence="5 9" id="KW-1133">Transmembrane helix</keyword>
<comment type="caution">
    <text evidence="11">The sequence shown here is derived from an EMBL/GenBank/DDBJ whole genome shotgun (WGS) entry which is preliminary data.</text>
</comment>
<proteinExistence type="predicted"/>
<sequence length="665" mass="73668">MKSIRTKMILIFTISCTSILLAALLAGLTISTLQLEENNQQKNKKTIESYGSEIEGWIMEQSAMLDSSKIVFKNMKQIDMEFLNTYLTESTAKYESVTDVYLGLEDRTFIDGSGWVPDADYNCTERGWYTTAMEKGEKAYGNPYLDMATNKMVVSISIPIEIQGKSGVLGMDLNLQLMIDSLEKMLGEKNSSYLFIVDSENNIIAHKNDEYMPKEETSTNINDILNGAYVKGIENGENIVDFDGVEKHLEFVDIKVNGWKAVLVTPRSEYVKGLLSLTTAFVIILIIAILIIILITSIISGQIAKPINQMVKVINKTKEYKLNQSKENEEYQKYLKNKNEIGQMASAVSQLRESLQEIARSLLDTSSVIVGQSEEVNLTITDNMESLEVIAETLGQISKAIEEQANDAQIGIEKLNDFSDQIEQANGNTKEINQMSKETVTKTLSGVQQMEKLAERIDDATKLQETASVSVNILAEKSYSIDGISQTISNIAEQTNLLALNASIEAARAGEAGRGFAVVADEIRKLAEQTAVATNDIGVIIAEIRDEIGETKQYMDAIGVSTNDCKEAMVDTREVFQSINSQIDTMGVDIQQLGERIENVNTNKNGIVEIFSGISSATEEISASTFEIDTRAEKQKVGMGKIDSSMRELVKVIEQLNNIVNQFEL</sequence>
<keyword evidence="6 9" id="KW-0472">Membrane</keyword>
<dbReference type="PANTHER" id="PTHR32089:SF112">
    <property type="entry name" value="LYSOZYME-LIKE PROTEIN-RELATED"/>
    <property type="match status" value="1"/>
</dbReference>
<feature type="transmembrane region" description="Helical" evidence="9">
    <location>
        <begin position="274"/>
        <end position="299"/>
    </location>
</feature>
<dbReference type="Gene3D" id="1.10.287.950">
    <property type="entry name" value="Methyl-accepting chemotaxis protein"/>
    <property type="match status" value="1"/>
</dbReference>
<dbReference type="PROSITE" id="PS50111">
    <property type="entry name" value="CHEMOTAXIS_TRANSDUC_2"/>
    <property type="match status" value="1"/>
</dbReference>
<keyword evidence="4 9" id="KW-0812">Transmembrane</keyword>
<dbReference type="InterPro" id="IPR029151">
    <property type="entry name" value="Sensor-like_sf"/>
</dbReference>
<name>A0A371AVC3_9FIRM</name>
<dbReference type="InterPro" id="IPR004089">
    <property type="entry name" value="MCPsignal_dom"/>
</dbReference>
<evidence type="ECO:0000256" key="5">
    <source>
        <dbReference type="ARBA" id="ARBA00022989"/>
    </source>
</evidence>
<dbReference type="RefSeq" id="WP_115481910.1">
    <property type="nucleotide sequence ID" value="NZ_QRCT01000025.1"/>
</dbReference>
<keyword evidence="7 8" id="KW-0807">Transducer</keyword>
<evidence type="ECO:0000256" key="4">
    <source>
        <dbReference type="ARBA" id="ARBA00022692"/>
    </source>
</evidence>